<evidence type="ECO:0000313" key="1">
    <source>
        <dbReference type="EMBL" id="EGG19305.1"/>
    </source>
</evidence>
<dbReference type="EMBL" id="GL883015">
    <property type="protein sequence ID" value="EGG19305.1"/>
    <property type="molecule type" value="Genomic_DNA"/>
</dbReference>
<accession>F4PYN9</accession>
<dbReference type="RefSeq" id="XP_004357576.1">
    <property type="nucleotide sequence ID" value="XM_004357519.1"/>
</dbReference>
<proteinExistence type="predicted"/>
<dbReference type="OrthoDB" id="9995210at2759"/>
<sequence>MYLCHKNATLQTLVHLLHWSPDFIFDIKSMSNIISHNNYDIMVYLFERYSSSLSGDGLFPSSSLVTAVIFEIACWLHVRCPNREWDEPTLDQSIDTGRVELVKWLHNNRPNIKCPNSAMNKAIVEI</sequence>
<protein>
    <submittedName>
        <fullName evidence="1">Uncharacterized protein</fullName>
    </submittedName>
</protein>
<gene>
    <name evidence="1" type="ORF">DFA_02092</name>
</gene>
<organism evidence="1 2">
    <name type="scientific">Cavenderia fasciculata</name>
    <name type="common">Slime mold</name>
    <name type="synonym">Dictyostelium fasciculatum</name>
    <dbReference type="NCBI Taxonomy" id="261658"/>
    <lineage>
        <taxon>Eukaryota</taxon>
        <taxon>Amoebozoa</taxon>
        <taxon>Evosea</taxon>
        <taxon>Eumycetozoa</taxon>
        <taxon>Dictyostelia</taxon>
        <taxon>Acytosteliales</taxon>
        <taxon>Cavenderiaceae</taxon>
        <taxon>Cavenderia</taxon>
    </lineage>
</organism>
<evidence type="ECO:0000313" key="2">
    <source>
        <dbReference type="Proteomes" id="UP000007797"/>
    </source>
</evidence>
<dbReference type="Proteomes" id="UP000007797">
    <property type="component" value="Unassembled WGS sequence"/>
</dbReference>
<dbReference type="AlphaFoldDB" id="F4PYN9"/>
<dbReference type="KEGG" id="dfa:DFA_02092"/>
<keyword evidence="2" id="KW-1185">Reference proteome</keyword>
<dbReference type="GeneID" id="14871329"/>
<name>F4PYN9_CACFS</name>
<reference evidence="2" key="1">
    <citation type="journal article" date="2011" name="Genome Res.">
        <title>Phylogeny-wide analysis of social amoeba genomes highlights ancient origins for complex intercellular communication.</title>
        <authorList>
            <person name="Heidel A.J."/>
            <person name="Lawal H.M."/>
            <person name="Felder M."/>
            <person name="Schilde C."/>
            <person name="Helps N.R."/>
            <person name="Tunggal B."/>
            <person name="Rivero F."/>
            <person name="John U."/>
            <person name="Schleicher M."/>
            <person name="Eichinger L."/>
            <person name="Platzer M."/>
            <person name="Noegel A.A."/>
            <person name="Schaap P."/>
            <person name="Gloeckner G."/>
        </authorList>
    </citation>
    <scope>NUCLEOTIDE SEQUENCE [LARGE SCALE GENOMIC DNA]</scope>
    <source>
        <strain evidence="2">SH3</strain>
    </source>
</reference>